<dbReference type="InterPro" id="IPR033653">
    <property type="entry name" value="NTP-PPase_DR2231-like"/>
</dbReference>
<gene>
    <name evidence="1" type="ORF">S-CBP2_0026</name>
</gene>
<protein>
    <submittedName>
        <fullName evidence="1">MazG nucleotide pyrophosphohydrolase</fullName>
    </submittedName>
</protein>
<name>A0A096VL25_9CAUD</name>
<dbReference type="SUPFAM" id="SSF101386">
    <property type="entry name" value="all-alpha NTP pyrophosphatases"/>
    <property type="match status" value="1"/>
</dbReference>
<dbReference type="EMBL" id="KC310806">
    <property type="protein sequence ID" value="AGK86732.1"/>
    <property type="molecule type" value="Genomic_DNA"/>
</dbReference>
<dbReference type="InterPro" id="IPR023292">
    <property type="entry name" value="NTP_PyroPHydrolase-like_dom_sf"/>
</dbReference>
<dbReference type="RefSeq" id="YP_009103134.1">
    <property type="nucleotide sequence ID" value="NC_025455.1"/>
</dbReference>
<evidence type="ECO:0000313" key="2">
    <source>
        <dbReference type="Proteomes" id="UP000030041"/>
    </source>
</evidence>
<organism evidence="1 2">
    <name type="scientific">Synechococcus phage S-CBP2</name>
    <dbReference type="NCBI Taxonomy" id="756277"/>
    <lineage>
        <taxon>Viruses</taxon>
        <taxon>Duplodnaviria</taxon>
        <taxon>Heunggongvirae</taxon>
        <taxon>Uroviricota</taxon>
        <taxon>Caudoviricetes</taxon>
        <taxon>Autographivirales</taxon>
        <taxon>Kembevirus</taxon>
        <taxon>Kembevirus SCBP2</taxon>
    </lineage>
</organism>
<evidence type="ECO:0000313" key="1">
    <source>
        <dbReference type="EMBL" id="AGK86732.1"/>
    </source>
</evidence>
<dbReference type="GeneID" id="22112052"/>
<reference evidence="2" key="1">
    <citation type="submission" date="2012-12" db="EMBL/GenBank/DDBJ databases">
        <title>Genomics of marine cyanopodoviruses.</title>
        <authorList>
            <person name="Huang S."/>
            <person name="Chen F."/>
        </authorList>
    </citation>
    <scope>NUCLEOTIDE SEQUENCE [LARGE SCALE GENOMIC DNA]</scope>
</reference>
<sequence length="125" mass="14270">MSFLQAAKSFREAMEQPVDVFTPEAVLLQKTLIREEWHELSQALQECFDHLDNKRCREEALKELADLVYVCYQLAAAVGWKLDTALTRVHESNMSKLVDGKPLKRLDGKVLKGPNYKPPSLIDLV</sequence>
<keyword evidence="2" id="KW-1185">Reference proteome</keyword>
<dbReference type="InterPro" id="IPR021130">
    <property type="entry name" value="PRib-ATP_PPHydrolase-like"/>
</dbReference>
<dbReference type="CDD" id="cd11530">
    <property type="entry name" value="NTP-PPase_DR2231_like"/>
    <property type="match status" value="1"/>
</dbReference>
<dbReference type="Gene3D" id="1.10.3420.10">
    <property type="entry name" value="putative ntp pyrophosphohydrolase like domain"/>
    <property type="match status" value="1"/>
</dbReference>
<dbReference type="KEGG" id="vg:22112052"/>
<reference evidence="1 2" key="2">
    <citation type="journal article" date="2015" name="PLoS ONE">
        <title>Comparative Genomic and Phylogenomic Analyses Reveal a Conserved Core Genome Shared by Estuarine and Oceanic Cyanopodoviruses.</title>
        <authorList>
            <person name="Huang S."/>
            <person name="Zhang S."/>
            <person name="Jiao N."/>
            <person name="Chen F."/>
        </authorList>
    </citation>
    <scope>NUCLEOTIDE SEQUENCE [LARGE SCALE GENOMIC DNA]</scope>
</reference>
<proteinExistence type="predicted"/>
<dbReference type="OrthoDB" id="14595at10239"/>
<dbReference type="GO" id="GO:0016787">
    <property type="term" value="F:hydrolase activity"/>
    <property type="evidence" value="ECO:0007669"/>
    <property type="project" value="UniProtKB-KW"/>
</dbReference>
<dbReference type="Pfam" id="PF01503">
    <property type="entry name" value="PRA-PH"/>
    <property type="match status" value="1"/>
</dbReference>
<accession>A0A096VL25</accession>
<dbReference type="Proteomes" id="UP000030041">
    <property type="component" value="Segment"/>
</dbReference>
<keyword evidence="1" id="KW-0378">Hydrolase</keyword>